<sequence>MARRLPRHVYHLAEAANWPSIQRYGLLPAQVLVDRSGIKGRERAHLLGEQRKRHVVLAGGYELRDQRPMPPEALARCLVGMTPADWYRLINAHVYFWPDHARLNRQRTACGVRPQVVLVVDAESLVARYGSRTVLTPINSGHARRRPAVRGAATFVPYEAWLADGWASEAAALQQKTRSSSHRPAELAVEGPILDMTRYLVRVVELAGDRPFVPA</sequence>
<dbReference type="EMBL" id="LT828648">
    <property type="protein sequence ID" value="SLM48925.1"/>
    <property type="molecule type" value="Genomic_DNA"/>
</dbReference>
<keyword evidence="2" id="KW-1185">Reference proteome</keyword>
<protein>
    <recommendedName>
        <fullName evidence="3">DarT domain-containing protein</fullName>
    </recommendedName>
</protein>
<name>A0A1W1I7G4_9BACT</name>
<dbReference type="RefSeq" id="WP_080887242.1">
    <property type="nucleotide sequence ID" value="NZ_LT828648.1"/>
</dbReference>
<dbReference type="Pfam" id="PF22531">
    <property type="entry name" value="DUF7002"/>
    <property type="match status" value="1"/>
</dbReference>
<accession>A0A1W1I7G4</accession>
<gene>
    <name evidence="1" type="ORF">NSJP_2758</name>
</gene>
<evidence type="ECO:0008006" key="3">
    <source>
        <dbReference type="Google" id="ProtNLM"/>
    </source>
</evidence>
<evidence type="ECO:0000313" key="1">
    <source>
        <dbReference type="EMBL" id="SLM48925.1"/>
    </source>
</evidence>
<dbReference type="OrthoDB" id="154268at2"/>
<proteinExistence type="predicted"/>
<evidence type="ECO:0000313" key="2">
    <source>
        <dbReference type="Proteomes" id="UP000192042"/>
    </source>
</evidence>
<dbReference type="InterPro" id="IPR054271">
    <property type="entry name" value="DUF7002"/>
</dbReference>
<dbReference type="KEGG" id="nja:NSJP_2758"/>
<dbReference type="Proteomes" id="UP000192042">
    <property type="component" value="Chromosome I"/>
</dbReference>
<reference evidence="1 2" key="1">
    <citation type="submission" date="2017-03" db="EMBL/GenBank/DDBJ databases">
        <authorList>
            <person name="Afonso C.L."/>
            <person name="Miller P.J."/>
            <person name="Scott M.A."/>
            <person name="Spackman E."/>
            <person name="Goraichik I."/>
            <person name="Dimitrov K.M."/>
            <person name="Suarez D.L."/>
            <person name="Swayne D.E."/>
        </authorList>
    </citation>
    <scope>NUCLEOTIDE SEQUENCE [LARGE SCALE GENOMIC DNA]</scope>
    <source>
        <strain evidence="1">Genome sequencing of Nitrospira japonica strain NJ11</strain>
    </source>
</reference>
<dbReference type="AlphaFoldDB" id="A0A1W1I7G4"/>
<organism evidence="1 2">
    <name type="scientific">Nitrospira japonica</name>
    <dbReference type="NCBI Taxonomy" id="1325564"/>
    <lineage>
        <taxon>Bacteria</taxon>
        <taxon>Pseudomonadati</taxon>
        <taxon>Nitrospirota</taxon>
        <taxon>Nitrospiria</taxon>
        <taxon>Nitrospirales</taxon>
        <taxon>Nitrospiraceae</taxon>
        <taxon>Nitrospira</taxon>
    </lineage>
</organism>